<dbReference type="EMBL" id="BTGU01000926">
    <property type="protein sequence ID" value="GMN69756.1"/>
    <property type="molecule type" value="Genomic_DNA"/>
</dbReference>
<sequence length="69" mass="7436">MIVAKDGLDDEGYESGEENGGDESSDGPHEDLPADDDAAQIHVFLLLLLLPLPGGTQQLALLRLIQRPR</sequence>
<feature type="transmembrane region" description="Helical" evidence="2">
    <location>
        <begin position="41"/>
        <end position="65"/>
    </location>
</feature>
<keyword evidence="4" id="KW-1185">Reference proteome</keyword>
<evidence type="ECO:0000313" key="3">
    <source>
        <dbReference type="EMBL" id="GMN69756.1"/>
    </source>
</evidence>
<feature type="region of interest" description="Disordered" evidence="1">
    <location>
        <begin position="1"/>
        <end position="35"/>
    </location>
</feature>
<comment type="caution">
    <text evidence="3">The sequence shown here is derived from an EMBL/GenBank/DDBJ whole genome shotgun (WGS) entry which is preliminary data.</text>
</comment>
<name>A0AA88JF66_FICCA</name>
<feature type="compositionally biased region" description="Acidic residues" evidence="1">
    <location>
        <begin position="8"/>
        <end position="25"/>
    </location>
</feature>
<reference evidence="3" key="1">
    <citation type="submission" date="2023-07" db="EMBL/GenBank/DDBJ databases">
        <title>draft genome sequence of fig (Ficus carica).</title>
        <authorList>
            <person name="Takahashi T."/>
            <person name="Nishimura K."/>
        </authorList>
    </citation>
    <scope>NUCLEOTIDE SEQUENCE</scope>
</reference>
<dbReference type="Proteomes" id="UP001187192">
    <property type="component" value="Unassembled WGS sequence"/>
</dbReference>
<protein>
    <submittedName>
        <fullName evidence="3">Uncharacterized protein</fullName>
    </submittedName>
</protein>
<proteinExistence type="predicted"/>
<keyword evidence="2" id="KW-0472">Membrane</keyword>
<evidence type="ECO:0000313" key="4">
    <source>
        <dbReference type="Proteomes" id="UP001187192"/>
    </source>
</evidence>
<keyword evidence="2" id="KW-1133">Transmembrane helix</keyword>
<evidence type="ECO:0000256" key="2">
    <source>
        <dbReference type="SAM" id="Phobius"/>
    </source>
</evidence>
<gene>
    <name evidence="3" type="ORF">TIFTF001_038801</name>
</gene>
<keyword evidence="2" id="KW-0812">Transmembrane</keyword>
<accession>A0AA88JF66</accession>
<dbReference type="AlphaFoldDB" id="A0AA88JF66"/>
<organism evidence="3 4">
    <name type="scientific">Ficus carica</name>
    <name type="common">Common fig</name>
    <dbReference type="NCBI Taxonomy" id="3494"/>
    <lineage>
        <taxon>Eukaryota</taxon>
        <taxon>Viridiplantae</taxon>
        <taxon>Streptophyta</taxon>
        <taxon>Embryophyta</taxon>
        <taxon>Tracheophyta</taxon>
        <taxon>Spermatophyta</taxon>
        <taxon>Magnoliopsida</taxon>
        <taxon>eudicotyledons</taxon>
        <taxon>Gunneridae</taxon>
        <taxon>Pentapetalae</taxon>
        <taxon>rosids</taxon>
        <taxon>fabids</taxon>
        <taxon>Rosales</taxon>
        <taxon>Moraceae</taxon>
        <taxon>Ficeae</taxon>
        <taxon>Ficus</taxon>
    </lineage>
</organism>
<evidence type="ECO:0000256" key="1">
    <source>
        <dbReference type="SAM" id="MobiDB-lite"/>
    </source>
</evidence>